<gene>
    <name evidence="4" type="ORF">CYNAS_LOCUS13263</name>
</gene>
<evidence type="ECO:0000259" key="3">
    <source>
        <dbReference type="Pfam" id="PF02520"/>
    </source>
</evidence>
<keyword evidence="2" id="KW-0732">Signal</keyword>
<protein>
    <recommendedName>
        <fullName evidence="3">SXP/RAL-2 family protein Ani s 5-like cation-binding domain-containing protein</fullName>
    </recommendedName>
</protein>
<evidence type="ECO:0000313" key="4">
    <source>
        <dbReference type="EMBL" id="CAJ0601280.1"/>
    </source>
</evidence>
<name>A0AA36M8C9_CYLNA</name>
<dbReference type="InterPro" id="IPR052823">
    <property type="entry name" value="SXP/RAL-2_related"/>
</dbReference>
<evidence type="ECO:0000256" key="2">
    <source>
        <dbReference type="SAM" id="SignalP"/>
    </source>
</evidence>
<feature type="coiled-coil region" evidence="1">
    <location>
        <begin position="75"/>
        <end position="106"/>
    </location>
</feature>
<reference evidence="4" key="1">
    <citation type="submission" date="2023-07" db="EMBL/GenBank/DDBJ databases">
        <authorList>
            <consortium name="CYATHOMIX"/>
        </authorList>
    </citation>
    <scope>NUCLEOTIDE SEQUENCE</scope>
    <source>
        <strain evidence="4">N/A</strain>
    </source>
</reference>
<accession>A0AA36M8C9</accession>
<dbReference type="Proteomes" id="UP001176961">
    <property type="component" value="Unassembled WGS sequence"/>
</dbReference>
<evidence type="ECO:0000256" key="1">
    <source>
        <dbReference type="SAM" id="Coils"/>
    </source>
</evidence>
<keyword evidence="5" id="KW-1185">Reference proteome</keyword>
<dbReference type="InterPro" id="IPR003677">
    <property type="entry name" value="ANIS5_cation-bd"/>
</dbReference>
<feature type="signal peptide" evidence="2">
    <location>
        <begin position="1"/>
        <end position="17"/>
    </location>
</feature>
<dbReference type="PANTHER" id="PTHR21593">
    <property type="entry name" value="PRION-LIKE- Q/N-RICH -DOMAIN-BEARING PROTEIN PROTEIN"/>
    <property type="match status" value="1"/>
</dbReference>
<feature type="domain" description="SXP/RAL-2 family protein Ani s 5-like cation-binding" evidence="3">
    <location>
        <begin position="40"/>
        <end position="122"/>
    </location>
</feature>
<dbReference type="PANTHER" id="PTHR21593:SF36">
    <property type="entry name" value="DUF148 DOMAIN-CONTAINING PROTEIN-RELATED"/>
    <property type="match status" value="1"/>
</dbReference>
<sequence>MFFVLLASLACLSVTHPSPRNQTQHQLPKIPFLKEVDSTGKQEFQMIFADKDVTRPQFDEKLFNWAEKFNVTESVKKFKAKMEKDKNAAEEELQEALTRLSQFFRENKEIADDNNITWAQADYDREQLLLNLTVKQQQAAFMLRRIPERYVSVPGT</sequence>
<comment type="caution">
    <text evidence="4">The sequence shown here is derived from an EMBL/GenBank/DDBJ whole genome shotgun (WGS) entry which is preliminary data.</text>
</comment>
<evidence type="ECO:0000313" key="5">
    <source>
        <dbReference type="Proteomes" id="UP001176961"/>
    </source>
</evidence>
<feature type="chain" id="PRO_5041234022" description="SXP/RAL-2 family protein Ani s 5-like cation-binding domain-containing protein" evidence="2">
    <location>
        <begin position="18"/>
        <end position="156"/>
    </location>
</feature>
<organism evidence="4 5">
    <name type="scientific">Cylicocyclus nassatus</name>
    <name type="common">Nematode worm</name>
    <dbReference type="NCBI Taxonomy" id="53992"/>
    <lineage>
        <taxon>Eukaryota</taxon>
        <taxon>Metazoa</taxon>
        <taxon>Ecdysozoa</taxon>
        <taxon>Nematoda</taxon>
        <taxon>Chromadorea</taxon>
        <taxon>Rhabditida</taxon>
        <taxon>Rhabditina</taxon>
        <taxon>Rhabditomorpha</taxon>
        <taxon>Strongyloidea</taxon>
        <taxon>Strongylidae</taxon>
        <taxon>Cylicocyclus</taxon>
    </lineage>
</organism>
<proteinExistence type="predicted"/>
<dbReference type="EMBL" id="CATQJL010000305">
    <property type="protein sequence ID" value="CAJ0601280.1"/>
    <property type="molecule type" value="Genomic_DNA"/>
</dbReference>
<dbReference type="Pfam" id="PF02520">
    <property type="entry name" value="ANIS5_cation-bd"/>
    <property type="match status" value="1"/>
</dbReference>
<keyword evidence="1" id="KW-0175">Coiled coil</keyword>
<dbReference type="AlphaFoldDB" id="A0AA36M8C9"/>